<keyword evidence="2" id="KW-1185">Reference proteome</keyword>
<dbReference type="Proteomes" id="UP000076858">
    <property type="component" value="Unassembled WGS sequence"/>
</dbReference>
<name>A0A164LG16_9CRUS</name>
<gene>
    <name evidence="1" type="ORF">APZ42_033035</name>
</gene>
<organism evidence="1 2">
    <name type="scientific">Daphnia magna</name>
    <dbReference type="NCBI Taxonomy" id="35525"/>
    <lineage>
        <taxon>Eukaryota</taxon>
        <taxon>Metazoa</taxon>
        <taxon>Ecdysozoa</taxon>
        <taxon>Arthropoda</taxon>
        <taxon>Crustacea</taxon>
        <taxon>Branchiopoda</taxon>
        <taxon>Diplostraca</taxon>
        <taxon>Cladocera</taxon>
        <taxon>Anomopoda</taxon>
        <taxon>Daphniidae</taxon>
        <taxon>Daphnia</taxon>
    </lineage>
</organism>
<accession>A0A164LG16</accession>
<comment type="caution">
    <text evidence="1">The sequence shown here is derived from an EMBL/GenBank/DDBJ whole genome shotgun (WGS) entry which is preliminary data.</text>
</comment>
<protein>
    <submittedName>
        <fullName evidence="1">Uncharacterized protein</fullName>
    </submittedName>
</protein>
<reference evidence="1 2" key="1">
    <citation type="submission" date="2016-03" db="EMBL/GenBank/DDBJ databases">
        <title>EvidentialGene: Evidence-directed Construction of Genes on Genomes.</title>
        <authorList>
            <person name="Gilbert D.G."/>
            <person name="Choi J.-H."/>
            <person name="Mockaitis K."/>
            <person name="Colbourne J."/>
            <person name="Pfrender M."/>
        </authorList>
    </citation>
    <scope>NUCLEOTIDE SEQUENCE [LARGE SCALE GENOMIC DNA]</scope>
    <source>
        <strain evidence="1 2">Xinb3</strain>
        <tissue evidence="1">Complete organism</tissue>
    </source>
</reference>
<evidence type="ECO:0000313" key="2">
    <source>
        <dbReference type="Proteomes" id="UP000076858"/>
    </source>
</evidence>
<sequence>MFNLDLLLKEARLSKGYGLFFRRCACNKHQLFYHCLPGSNGAIYISVNQHTILVLPLKTKRFSKTYHHIIAPTRSWRALADNWEPVLSAPHLTECDDISLSPSWKIKLVSSSADFPSDDDLFTSEKVPDEKIVQSPLDLSVGDTTLLDSPSPRPPVPLSPLVFVQDVMASSVQATALKNLIDVIPSSPASGVATDAASSTQKYGQVQRWRRATHESDNNDCPAFMEMRKILQMAYVEGITVTEARSRVANLNSAVTKRHTPPNRPDSQSTVEIETLKVQLHAVQQELKLLKDSVIPKINMDIEMLTEDMVMTIEKVDRFDQRFDNVLKRQEDNAESQSARFDKLERMMSTMMATLGTSTKAVVQAHPTNHHLFNQSQMRPDRLHLLRNADVMLSCPSSPSIPSTYYRLTEQEEMDQSASQYH</sequence>
<dbReference type="AlphaFoldDB" id="A0A164LG16"/>
<evidence type="ECO:0000313" key="1">
    <source>
        <dbReference type="EMBL" id="KZS04075.1"/>
    </source>
</evidence>
<proteinExistence type="predicted"/>
<dbReference type="EMBL" id="LRGB01003134">
    <property type="protein sequence ID" value="KZS04075.1"/>
    <property type="molecule type" value="Genomic_DNA"/>
</dbReference>